<feature type="transmembrane region" description="Helical" evidence="5">
    <location>
        <begin position="239"/>
        <end position="261"/>
    </location>
</feature>
<evidence type="ECO:0000313" key="8">
    <source>
        <dbReference type="Proteomes" id="UP000179258"/>
    </source>
</evidence>
<dbReference type="GO" id="GO:0006874">
    <property type="term" value="P:intracellular calcium ion homeostasis"/>
    <property type="evidence" value="ECO:0007669"/>
    <property type="project" value="TreeGrafter"/>
</dbReference>
<feature type="domain" description="Sodium/calcium exchanger membrane region" evidence="6">
    <location>
        <begin position="178"/>
        <end position="315"/>
    </location>
</feature>
<name>A0A1G2R730_9BACT</name>
<dbReference type="Gene3D" id="1.20.1420.30">
    <property type="entry name" value="NCX, central ion-binding region"/>
    <property type="match status" value="1"/>
</dbReference>
<evidence type="ECO:0000256" key="4">
    <source>
        <dbReference type="ARBA" id="ARBA00023136"/>
    </source>
</evidence>
<reference evidence="7 8" key="1">
    <citation type="journal article" date="2016" name="Nat. Commun.">
        <title>Thousands of microbial genomes shed light on interconnected biogeochemical processes in an aquifer system.</title>
        <authorList>
            <person name="Anantharaman K."/>
            <person name="Brown C.T."/>
            <person name="Hug L.A."/>
            <person name="Sharon I."/>
            <person name="Castelle C.J."/>
            <person name="Probst A.J."/>
            <person name="Thomas B.C."/>
            <person name="Singh A."/>
            <person name="Wilkins M.J."/>
            <person name="Karaoz U."/>
            <person name="Brodie E.L."/>
            <person name="Williams K.H."/>
            <person name="Hubbard S.S."/>
            <person name="Banfield J.F."/>
        </authorList>
    </citation>
    <scope>NUCLEOTIDE SEQUENCE [LARGE SCALE GENOMIC DNA]</scope>
</reference>
<evidence type="ECO:0000256" key="1">
    <source>
        <dbReference type="ARBA" id="ARBA00004141"/>
    </source>
</evidence>
<feature type="transmembrane region" description="Helical" evidence="5">
    <location>
        <begin position="177"/>
        <end position="198"/>
    </location>
</feature>
<feature type="transmembrane region" description="Helical" evidence="5">
    <location>
        <begin position="38"/>
        <end position="62"/>
    </location>
</feature>
<feature type="transmembrane region" description="Helical" evidence="5">
    <location>
        <begin position="6"/>
        <end position="26"/>
    </location>
</feature>
<feature type="transmembrane region" description="Helical" evidence="5">
    <location>
        <begin position="127"/>
        <end position="145"/>
    </location>
</feature>
<accession>A0A1G2R730</accession>
<feature type="transmembrane region" description="Helical" evidence="5">
    <location>
        <begin position="74"/>
        <end position="92"/>
    </location>
</feature>
<evidence type="ECO:0000256" key="5">
    <source>
        <dbReference type="SAM" id="Phobius"/>
    </source>
</evidence>
<keyword evidence="3 5" id="KW-1133">Transmembrane helix</keyword>
<dbReference type="AlphaFoldDB" id="A0A1G2R730"/>
<comment type="subcellular location">
    <subcellularLocation>
        <location evidence="1">Membrane</location>
        <topology evidence="1">Multi-pass membrane protein</topology>
    </subcellularLocation>
</comment>
<dbReference type="PANTHER" id="PTHR10846">
    <property type="entry name" value="SODIUM/POTASSIUM/CALCIUM EXCHANGER"/>
    <property type="match status" value="1"/>
</dbReference>
<feature type="domain" description="Sodium/calcium exchanger membrane region" evidence="6">
    <location>
        <begin position="4"/>
        <end position="145"/>
    </location>
</feature>
<dbReference type="InterPro" id="IPR004481">
    <property type="entry name" value="K/Na/Ca-exchanger"/>
</dbReference>
<dbReference type="InterPro" id="IPR044880">
    <property type="entry name" value="NCX_ion-bd_dom_sf"/>
</dbReference>
<evidence type="ECO:0000256" key="2">
    <source>
        <dbReference type="ARBA" id="ARBA00022692"/>
    </source>
</evidence>
<feature type="transmembrane region" description="Helical" evidence="5">
    <location>
        <begin position="104"/>
        <end position="121"/>
    </location>
</feature>
<evidence type="ECO:0000313" key="7">
    <source>
        <dbReference type="EMBL" id="OHA68072.1"/>
    </source>
</evidence>
<protein>
    <recommendedName>
        <fullName evidence="6">Sodium/calcium exchanger membrane region domain-containing protein</fullName>
    </recommendedName>
</protein>
<keyword evidence="2 5" id="KW-0812">Transmembrane</keyword>
<comment type="caution">
    <text evidence="7">The sequence shown here is derived from an EMBL/GenBank/DDBJ whole genome shotgun (WGS) entry which is preliminary data.</text>
</comment>
<feature type="transmembrane region" description="Helical" evidence="5">
    <location>
        <begin position="300"/>
        <end position="317"/>
    </location>
</feature>
<evidence type="ECO:0000256" key="3">
    <source>
        <dbReference type="ARBA" id="ARBA00022989"/>
    </source>
</evidence>
<dbReference type="PANTHER" id="PTHR10846:SF8">
    <property type="entry name" value="INNER MEMBRANE PROTEIN YRBG"/>
    <property type="match status" value="1"/>
</dbReference>
<sequence>MIYYFLIFIVSLFALSLSGPLVVDTLSRIAKYLGWREFVVGFFLIAFAASLPNFVLGITAALKGIPELSFGDVVGGNVVDLSLAVALVILLSRVILPSEGTSRASALWSSAIAILPLLLILDGELSRPDGLVLIFAFLLYICWLFSKGERFKKPYDGIDPQPPLKAFKGFMKDLGRAAVGLLLLVFGAQGVVASSTLFAQALNVPLPVIGILIIGLGNSLPEIYFAISSAKKGKTEMILGDLMGSVIVPATLVLGIVVLIHPIRLDGFSAFVTARIFLVLAAILFYIAARTGKRITRREAFVLLGLYIAFVAFEILFCHCGA</sequence>
<dbReference type="InterPro" id="IPR004837">
    <property type="entry name" value="NaCa_Exmemb"/>
</dbReference>
<dbReference type="GO" id="GO:0005262">
    <property type="term" value="F:calcium channel activity"/>
    <property type="evidence" value="ECO:0007669"/>
    <property type="project" value="TreeGrafter"/>
</dbReference>
<evidence type="ECO:0000259" key="6">
    <source>
        <dbReference type="Pfam" id="PF01699"/>
    </source>
</evidence>
<dbReference type="GO" id="GO:0008273">
    <property type="term" value="F:calcium, potassium:sodium antiporter activity"/>
    <property type="evidence" value="ECO:0007669"/>
    <property type="project" value="TreeGrafter"/>
</dbReference>
<dbReference type="EMBL" id="MHTX01000023">
    <property type="protein sequence ID" value="OHA68072.1"/>
    <property type="molecule type" value="Genomic_DNA"/>
</dbReference>
<dbReference type="Proteomes" id="UP000179258">
    <property type="component" value="Unassembled WGS sequence"/>
</dbReference>
<feature type="transmembrane region" description="Helical" evidence="5">
    <location>
        <begin position="204"/>
        <end position="227"/>
    </location>
</feature>
<organism evidence="7 8">
    <name type="scientific">Candidatus Wildermuthbacteria bacterium RIFCSPHIGHO2_02_FULL_47_17</name>
    <dbReference type="NCBI Taxonomy" id="1802452"/>
    <lineage>
        <taxon>Bacteria</taxon>
        <taxon>Candidatus Wildermuthiibacteriota</taxon>
    </lineage>
</organism>
<keyword evidence="4 5" id="KW-0472">Membrane</keyword>
<gene>
    <name evidence="7" type="ORF">A3D59_04270</name>
</gene>
<proteinExistence type="predicted"/>
<feature type="transmembrane region" description="Helical" evidence="5">
    <location>
        <begin position="267"/>
        <end position="288"/>
    </location>
</feature>
<dbReference type="Pfam" id="PF01699">
    <property type="entry name" value="Na_Ca_ex"/>
    <property type="match status" value="2"/>
</dbReference>
<dbReference type="GO" id="GO:0005886">
    <property type="term" value="C:plasma membrane"/>
    <property type="evidence" value="ECO:0007669"/>
    <property type="project" value="TreeGrafter"/>
</dbReference>